<comment type="similarity">
    <text evidence="1">Belongs to the UPF0749 family.</text>
</comment>
<dbReference type="Pfam" id="PF05949">
    <property type="entry name" value="DUF881"/>
    <property type="match status" value="1"/>
</dbReference>
<organism evidence="4 5">
    <name type="scientific">Nocardioides bigeumensis</name>
    <dbReference type="NCBI Taxonomy" id="433657"/>
    <lineage>
        <taxon>Bacteria</taxon>
        <taxon>Bacillati</taxon>
        <taxon>Actinomycetota</taxon>
        <taxon>Actinomycetes</taxon>
        <taxon>Propionibacteriales</taxon>
        <taxon>Nocardioidaceae</taxon>
        <taxon>Nocardioides</taxon>
    </lineage>
</organism>
<protein>
    <submittedName>
        <fullName evidence="4">DUF881 domain-containing protein</fullName>
    </submittedName>
</protein>
<evidence type="ECO:0000313" key="4">
    <source>
        <dbReference type="EMBL" id="GAA2133146.1"/>
    </source>
</evidence>
<dbReference type="Proteomes" id="UP001500575">
    <property type="component" value="Unassembled WGS sequence"/>
</dbReference>
<dbReference type="PANTHER" id="PTHR37313">
    <property type="entry name" value="UPF0749 PROTEIN RV1825"/>
    <property type="match status" value="1"/>
</dbReference>
<keyword evidence="2" id="KW-0175">Coiled coil</keyword>
<dbReference type="Gene3D" id="3.30.70.1880">
    <property type="entry name" value="Protein of unknown function DUF881"/>
    <property type="match status" value="1"/>
</dbReference>
<keyword evidence="5" id="KW-1185">Reference proteome</keyword>
<reference evidence="5" key="1">
    <citation type="journal article" date="2019" name="Int. J. Syst. Evol. Microbiol.">
        <title>The Global Catalogue of Microorganisms (GCM) 10K type strain sequencing project: providing services to taxonomists for standard genome sequencing and annotation.</title>
        <authorList>
            <consortium name="The Broad Institute Genomics Platform"/>
            <consortium name="The Broad Institute Genome Sequencing Center for Infectious Disease"/>
            <person name="Wu L."/>
            <person name="Ma J."/>
        </authorList>
    </citation>
    <scope>NUCLEOTIDE SEQUENCE [LARGE SCALE GENOMIC DNA]</scope>
    <source>
        <strain evidence="5">JCM 16021</strain>
    </source>
</reference>
<proteinExistence type="inferred from homology"/>
<feature type="region of interest" description="Disordered" evidence="3">
    <location>
        <begin position="1"/>
        <end position="22"/>
    </location>
</feature>
<dbReference type="InterPro" id="IPR010273">
    <property type="entry name" value="DUF881"/>
</dbReference>
<evidence type="ECO:0000313" key="5">
    <source>
        <dbReference type="Proteomes" id="UP001500575"/>
    </source>
</evidence>
<accession>A0ABP5KJ08</accession>
<feature type="coiled-coil region" evidence="2">
    <location>
        <begin position="71"/>
        <end position="105"/>
    </location>
</feature>
<evidence type="ECO:0000256" key="1">
    <source>
        <dbReference type="ARBA" id="ARBA00009108"/>
    </source>
</evidence>
<gene>
    <name evidence="4" type="ORF">GCM10009843_38350</name>
</gene>
<name>A0ABP5KJ08_9ACTN</name>
<evidence type="ECO:0000256" key="2">
    <source>
        <dbReference type="SAM" id="Coils"/>
    </source>
</evidence>
<evidence type="ECO:0000256" key="3">
    <source>
        <dbReference type="SAM" id="MobiDB-lite"/>
    </source>
</evidence>
<comment type="caution">
    <text evidence="4">The sequence shown here is derived from an EMBL/GenBank/DDBJ whole genome shotgun (WGS) entry which is preliminary data.</text>
</comment>
<dbReference type="PANTHER" id="PTHR37313:SF4">
    <property type="entry name" value="CONSERVED MEMBRANE PROTEIN-RELATED"/>
    <property type="match status" value="1"/>
</dbReference>
<dbReference type="EMBL" id="BAAAQQ010000013">
    <property type="protein sequence ID" value="GAA2133146.1"/>
    <property type="molecule type" value="Genomic_DNA"/>
</dbReference>
<sequence>MPMSDGPVGGPADNPPSPASPPAWRWRLPGPWRVGTALVLLMGSVLLIVSENSSGGTDLRPGRYNDLASLVNNESRRVKAQQEQVAALTAEVETLTAGVQNEEADETRRQADQLRGAAGLEPVNGPGVTVTLSDAPIEDINALSTDDLNPFVVHQQDIQAVVNALWSGGATAVTVQGQRVISTTGIKCEGNSVTLQGVPYPQPYVIAAVGDQTALFQALQDDPVVQGYQVDAADPEISVGWELTLENLVQAPAYDGLLDLAYAEAIN</sequence>